<protein>
    <recommendedName>
        <fullName evidence="7">Anaerobic ribonucleoside-triphosphate reductase-activating protein</fullName>
        <ecNumber evidence="7">1.97.1.-</ecNumber>
    </recommendedName>
</protein>
<comment type="cofactor">
    <cofactor evidence="1">
        <name>[4Fe-4S] cluster</name>
        <dbReference type="ChEBI" id="CHEBI:49883"/>
    </cofactor>
</comment>
<reference evidence="9 10" key="1">
    <citation type="journal article" date="2011" name="Stand. Genomic Sci.">
        <title>Non-contiguous finished genome sequence of Bacteroides coprosuis type strain (PC139).</title>
        <authorList>
            <person name="Land M."/>
            <person name="Held B."/>
            <person name="Gronow S."/>
            <person name="Abt B."/>
            <person name="Lucas S."/>
            <person name="Del Rio T.G."/>
            <person name="Nolan M."/>
            <person name="Tice H."/>
            <person name="Cheng J.F."/>
            <person name="Pitluck S."/>
            <person name="Liolios K."/>
            <person name="Pagani I."/>
            <person name="Ivanova N."/>
            <person name="Mavromatis K."/>
            <person name="Mikhailova N."/>
            <person name="Pati A."/>
            <person name="Tapia R."/>
            <person name="Han C."/>
            <person name="Goodwin L."/>
            <person name="Chen A."/>
            <person name="Palaniappan K."/>
            <person name="Hauser L."/>
            <person name="Brambilla E.M."/>
            <person name="Rohde M."/>
            <person name="Goker M."/>
            <person name="Detter J.C."/>
            <person name="Woyke T."/>
            <person name="Bristow J."/>
            <person name="Eisen J.A."/>
            <person name="Markowitz V."/>
            <person name="Hugenholtz P."/>
            <person name="Kyrpides N.C."/>
            <person name="Klenk H.P."/>
            <person name="Lapidus A."/>
        </authorList>
    </citation>
    <scope>NUCLEOTIDE SEQUENCE</scope>
    <source>
        <strain evidence="9 10">DSM 18011</strain>
    </source>
</reference>
<dbReference type="PIRSF" id="PIRSF000368">
    <property type="entry name" value="NrdG"/>
    <property type="match status" value="1"/>
</dbReference>
<dbReference type="SUPFAM" id="SSF102114">
    <property type="entry name" value="Radical SAM enzymes"/>
    <property type="match status" value="1"/>
</dbReference>
<dbReference type="InterPro" id="IPR013785">
    <property type="entry name" value="Aldolase_TIM"/>
</dbReference>
<comment type="function">
    <text evidence="7">Activation of anaerobic ribonucleoside-triphosphate reductase under anaerobic conditions by generation of an organic free radical, using S-adenosylmethionine and reduced flavodoxin as cosubstrates to produce 5'-deoxy-adenosine.</text>
</comment>
<dbReference type="HOGENOM" id="CLU_089926_0_0_10"/>
<name>F3ZNS5_9BACE</name>
<evidence type="ECO:0000256" key="3">
    <source>
        <dbReference type="ARBA" id="ARBA00022691"/>
    </source>
</evidence>
<keyword evidence="10" id="KW-1185">Reference proteome</keyword>
<accession>F3ZNS5</accession>
<comment type="similarity">
    <text evidence="7">Belongs to the organic radical-activating enzymes family.</text>
</comment>
<evidence type="ECO:0000256" key="7">
    <source>
        <dbReference type="PIRNR" id="PIRNR000368"/>
    </source>
</evidence>
<dbReference type="PANTHER" id="PTHR30352:SF2">
    <property type="entry name" value="ANAEROBIC RIBONUCLEOSIDE-TRIPHOSPHATE REDUCTASE-ACTIVATING PROTEIN"/>
    <property type="match status" value="1"/>
</dbReference>
<dbReference type="Gene3D" id="3.20.20.70">
    <property type="entry name" value="Aldolase class I"/>
    <property type="match status" value="1"/>
</dbReference>
<dbReference type="SFLD" id="SFLDF00299">
    <property type="entry name" value="anaerobic_ribonucleoside-triph"/>
    <property type="match status" value="1"/>
</dbReference>
<keyword evidence="7" id="KW-0560">Oxidoreductase</keyword>
<dbReference type="InterPro" id="IPR034457">
    <property type="entry name" value="Organic_radical-activating"/>
</dbReference>
<feature type="domain" description="Radical SAM core" evidence="8">
    <location>
        <begin position="12"/>
        <end position="153"/>
    </location>
</feature>
<evidence type="ECO:0000313" key="10">
    <source>
        <dbReference type="Proteomes" id="UP000018439"/>
    </source>
</evidence>
<dbReference type="InterPro" id="IPR012837">
    <property type="entry name" value="NrdG"/>
</dbReference>
<dbReference type="EMBL" id="CM001167">
    <property type="protein sequence ID" value="EGJ70264.1"/>
    <property type="molecule type" value="Genomic_DNA"/>
</dbReference>
<dbReference type="STRING" id="679937.Bcop_0044"/>
<dbReference type="GO" id="GO:0051539">
    <property type="term" value="F:4 iron, 4 sulfur cluster binding"/>
    <property type="evidence" value="ECO:0007669"/>
    <property type="project" value="UniProtKB-KW"/>
</dbReference>
<dbReference type="InterPro" id="IPR007197">
    <property type="entry name" value="rSAM"/>
</dbReference>
<proteinExistence type="inferred from homology"/>
<dbReference type="EC" id="1.97.1.-" evidence="7"/>
<dbReference type="CDD" id="cd01335">
    <property type="entry name" value="Radical_SAM"/>
    <property type="match status" value="1"/>
</dbReference>
<sequence length="153" mass="17416">MNILHTYSETIVDGDGIRYSIYFAGCPHRCVGCHNPESRNPKAGTLLTDEKLDKIIDEINNNPLLDGITLSGGDPFFNPIEMLPIVKKLKDKTQLSIWCYTGFLYEELLKDKHSQAILEYIDVLVDGPFIQEKYSPTLPFRGSTNQRLIKLRN</sequence>
<dbReference type="InterPro" id="IPR058240">
    <property type="entry name" value="rSAM_sf"/>
</dbReference>
<keyword evidence="5" id="KW-0408">Iron</keyword>
<evidence type="ECO:0000259" key="8">
    <source>
        <dbReference type="PROSITE" id="PS51918"/>
    </source>
</evidence>
<dbReference type="SFLD" id="SFLDS00029">
    <property type="entry name" value="Radical_SAM"/>
    <property type="match status" value="1"/>
</dbReference>
<dbReference type="Pfam" id="PF13353">
    <property type="entry name" value="Fer4_12"/>
    <property type="match status" value="1"/>
</dbReference>
<dbReference type="OrthoDB" id="9782387at2"/>
<dbReference type="NCBIfam" id="TIGR02491">
    <property type="entry name" value="NrdG"/>
    <property type="match status" value="1"/>
</dbReference>
<dbReference type="eggNOG" id="COG0602">
    <property type="taxonomic scope" value="Bacteria"/>
</dbReference>
<dbReference type="Proteomes" id="UP000018439">
    <property type="component" value="Chromosome"/>
</dbReference>
<dbReference type="AlphaFoldDB" id="F3ZNS5"/>
<evidence type="ECO:0000256" key="1">
    <source>
        <dbReference type="ARBA" id="ARBA00001966"/>
    </source>
</evidence>
<dbReference type="GO" id="GO:0043365">
    <property type="term" value="F:[formate-C-acetyltransferase]-activating enzyme activity"/>
    <property type="evidence" value="ECO:0007669"/>
    <property type="project" value="InterPro"/>
</dbReference>
<evidence type="ECO:0000256" key="6">
    <source>
        <dbReference type="ARBA" id="ARBA00023014"/>
    </source>
</evidence>
<keyword evidence="3" id="KW-0949">S-adenosyl-L-methionine</keyword>
<dbReference type="GO" id="GO:0046872">
    <property type="term" value="F:metal ion binding"/>
    <property type="evidence" value="ECO:0007669"/>
    <property type="project" value="UniProtKB-KW"/>
</dbReference>
<evidence type="ECO:0000256" key="2">
    <source>
        <dbReference type="ARBA" id="ARBA00022485"/>
    </source>
</evidence>
<keyword evidence="2" id="KW-0004">4Fe-4S</keyword>
<dbReference type="PANTHER" id="PTHR30352">
    <property type="entry name" value="PYRUVATE FORMATE-LYASE-ACTIVATING ENZYME"/>
    <property type="match status" value="1"/>
</dbReference>
<dbReference type="SFLD" id="SFLDG01063">
    <property type="entry name" value="activating_enzymes__group_1"/>
    <property type="match status" value="1"/>
</dbReference>
<keyword evidence="4" id="KW-0479">Metal-binding</keyword>
<dbReference type="SFLD" id="SFLDG01066">
    <property type="entry name" value="organic_radical-activating_enz"/>
    <property type="match status" value="1"/>
</dbReference>
<gene>
    <name evidence="9" type="ORF">Bcop_0044</name>
</gene>
<dbReference type="GO" id="GO:0004748">
    <property type="term" value="F:ribonucleoside-diphosphate reductase activity, thioredoxin disulfide as acceptor"/>
    <property type="evidence" value="ECO:0007669"/>
    <property type="project" value="TreeGrafter"/>
</dbReference>
<organism evidence="9 10">
    <name type="scientific">Bacteroides coprosuis DSM 18011</name>
    <dbReference type="NCBI Taxonomy" id="679937"/>
    <lineage>
        <taxon>Bacteria</taxon>
        <taxon>Pseudomonadati</taxon>
        <taxon>Bacteroidota</taxon>
        <taxon>Bacteroidia</taxon>
        <taxon>Bacteroidales</taxon>
        <taxon>Bacteroidaceae</taxon>
        <taxon>Bacteroides</taxon>
    </lineage>
</organism>
<evidence type="ECO:0000256" key="5">
    <source>
        <dbReference type="ARBA" id="ARBA00023004"/>
    </source>
</evidence>
<keyword evidence="6" id="KW-0411">Iron-sulfur</keyword>
<evidence type="ECO:0000313" key="9">
    <source>
        <dbReference type="EMBL" id="EGJ70264.1"/>
    </source>
</evidence>
<dbReference type="PROSITE" id="PS51918">
    <property type="entry name" value="RADICAL_SAM"/>
    <property type="match status" value="1"/>
</dbReference>
<evidence type="ECO:0000256" key="4">
    <source>
        <dbReference type="ARBA" id="ARBA00022723"/>
    </source>
</evidence>